<name>A0ABQ5G696_9ASTR</name>
<reference evidence="2" key="2">
    <citation type="submission" date="2022-01" db="EMBL/GenBank/DDBJ databases">
        <authorList>
            <person name="Yamashiro T."/>
            <person name="Shiraishi A."/>
            <person name="Satake H."/>
            <person name="Nakayama K."/>
        </authorList>
    </citation>
    <scope>NUCLEOTIDE SEQUENCE</scope>
</reference>
<proteinExistence type="predicted"/>
<evidence type="ECO:0000313" key="3">
    <source>
        <dbReference type="Proteomes" id="UP001151760"/>
    </source>
</evidence>
<keyword evidence="3" id="KW-1185">Reference proteome</keyword>
<accession>A0ABQ5G696</accession>
<comment type="caution">
    <text evidence="2">The sequence shown here is derived from an EMBL/GenBank/DDBJ whole genome shotgun (WGS) entry which is preliminary data.</text>
</comment>
<reference evidence="2" key="1">
    <citation type="journal article" date="2022" name="Int. J. Mol. Sci.">
        <title>Draft Genome of Tanacetum Coccineum: Genomic Comparison of Closely Related Tanacetum-Family Plants.</title>
        <authorList>
            <person name="Yamashiro T."/>
            <person name="Shiraishi A."/>
            <person name="Nakayama K."/>
            <person name="Satake H."/>
        </authorList>
    </citation>
    <scope>NUCLEOTIDE SEQUENCE</scope>
</reference>
<evidence type="ECO:0000256" key="1">
    <source>
        <dbReference type="SAM" id="Coils"/>
    </source>
</evidence>
<evidence type="ECO:0008006" key="4">
    <source>
        <dbReference type="Google" id="ProtNLM"/>
    </source>
</evidence>
<keyword evidence="1" id="KW-0175">Coiled coil</keyword>
<dbReference type="Proteomes" id="UP001151760">
    <property type="component" value="Unassembled WGS sequence"/>
</dbReference>
<protein>
    <recommendedName>
        <fullName evidence="4">Transposase (Putative), gypsy type</fullName>
    </recommendedName>
</protein>
<feature type="coiled-coil region" evidence="1">
    <location>
        <begin position="455"/>
        <end position="482"/>
    </location>
</feature>
<organism evidence="2 3">
    <name type="scientific">Tanacetum coccineum</name>
    <dbReference type="NCBI Taxonomy" id="301880"/>
    <lineage>
        <taxon>Eukaryota</taxon>
        <taxon>Viridiplantae</taxon>
        <taxon>Streptophyta</taxon>
        <taxon>Embryophyta</taxon>
        <taxon>Tracheophyta</taxon>
        <taxon>Spermatophyta</taxon>
        <taxon>Magnoliopsida</taxon>
        <taxon>eudicotyledons</taxon>
        <taxon>Gunneridae</taxon>
        <taxon>Pentapetalae</taxon>
        <taxon>asterids</taxon>
        <taxon>campanulids</taxon>
        <taxon>Asterales</taxon>
        <taxon>Asteraceae</taxon>
        <taxon>Asteroideae</taxon>
        <taxon>Anthemideae</taxon>
        <taxon>Anthemidinae</taxon>
        <taxon>Tanacetum</taxon>
    </lineage>
</organism>
<evidence type="ECO:0000313" key="2">
    <source>
        <dbReference type="EMBL" id="GJT71109.1"/>
    </source>
</evidence>
<gene>
    <name evidence="2" type="ORF">Tco_1030395</name>
</gene>
<sequence length="779" mass="86161">MDLFSFIRHFNPTKVLIGERNVAHGEVKLLMLTEGRVVPLVPSSLAASGGSNDSIDKLFDDGNDAELEHPTERDDDVLAETIAKDVSEVVVEKTKKSKPKRKAIGDASGPTFPPKKLREDYHVVTSNIREKSLVVIRGLIPEGFSISSDVMKPRVVTSMTPTLDCRNDGPADSMSGLDLQTYPPAMRYVVSSDDSHHSVSRSEVNSFNRYPIANALVMTIAVTTTIAANVSIVPISKGRVKYGNLENFRDFVFAGRANANVASSSKLNEPATSSGSFYASQDLDSKTLHHIYVPKWKVTNDSILDDPYVCHDLTNRLASPALFSQLRAMDYDQLYTEFNKDKLEDKCAEQATLLSEKDTEIADLKSLLSLKEAEAAEAIRLRGQLSVVEAADAAKGNELKGLKEKNLALEEEKNVLSEKVTTLESVIVAKENELASFSAQVAKLTFDLFGFQLSRDELSSKMASLESERDSLADQLLELDAQLLEMAAHLEKEFYPRFLTTISGRWWILTYGLKLVLLKCLHSFEYLCVLGETIGCAINKEDCQGVCQLCGMVLVWVDKGEKKGEQYWLILAGSKDRVTKEVVQLFPLYLKFGKWARTVLEGYTLYCKFSPCGDTTLVLGVYKCLHRIDHGKTERDLSVIEAYDPFAEAKYVDAVNALCTMDFSLISILKAEDDVVLGETSLSFLLQVIHSRVQRVRGKIIEKCLSLTDVMVPLVEPLSSKSLIGEASTSAIPATVGPTTTLSTTFASFGVVHHLLVSDYQVLDMEPHDEDPPAMTFEE</sequence>
<dbReference type="EMBL" id="BQNB010018140">
    <property type="protein sequence ID" value="GJT71109.1"/>
    <property type="molecule type" value="Genomic_DNA"/>
</dbReference>